<evidence type="ECO:0000313" key="3">
    <source>
        <dbReference type="Proteomes" id="UP000256690"/>
    </source>
</evidence>
<gene>
    <name evidence="2" type="ORF">DSM5745_11132</name>
</gene>
<protein>
    <recommendedName>
        <fullName evidence="1">Aminoglycoside phosphotransferase domain-containing protein</fullName>
    </recommendedName>
</protein>
<name>A0A3D8QAR0_9EURO</name>
<sequence>MTDSPYMLSEAASRLRLGIPCVLADESPCLGGSHRIFKIVFEDSIQWAARVSDDSNNWRNELRAVRQFRHIKKHRPTIKAPDLFVEEEYPVVYSEWVSGKPLAIWNSQIPLLKRQRLLDDLAEFLLTLWTTPVPSALAQGKSCLYSAWLTESLDRGLRRTLKGTARWGNAINYLIMRSMIPDYAAEYDQYSGLGFTHGDLNAHNIMKSDQFHLTGVIDWDWMSVAPLPAIIHHPWFIADIRGWNNDGISESESFEVDRRYLENSIRGKETSQDLPLTVSTLLSDSGRRLFFQSAFHFKGIHEEFVRMHCPWTEENIGAAMPQLDAVLRLYPDLAGEEGVREVKELLRLSGEQQGQEV</sequence>
<comment type="caution">
    <text evidence="2">The sequence shown here is derived from an EMBL/GenBank/DDBJ whole genome shotgun (WGS) entry which is preliminary data.</text>
</comment>
<dbReference type="SUPFAM" id="SSF56112">
    <property type="entry name" value="Protein kinase-like (PK-like)"/>
    <property type="match status" value="1"/>
</dbReference>
<evidence type="ECO:0000313" key="2">
    <source>
        <dbReference type="EMBL" id="RDW58926.1"/>
    </source>
</evidence>
<feature type="domain" description="Aminoglycoside phosphotransferase" evidence="1">
    <location>
        <begin position="36"/>
        <end position="226"/>
    </location>
</feature>
<dbReference type="AlphaFoldDB" id="A0A3D8QAR0"/>
<dbReference type="Proteomes" id="UP000256690">
    <property type="component" value="Unassembled WGS sequence"/>
</dbReference>
<dbReference type="Pfam" id="PF01636">
    <property type="entry name" value="APH"/>
    <property type="match status" value="1"/>
</dbReference>
<dbReference type="InterPro" id="IPR002575">
    <property type="entry name" value="Aminoglycoside_PTrfase"/>
</dbReference>
<dbReference type="InterPro" id="IPR011009">
    <property type="entry name" value="Kinase-like_dom_sf"/>
</dbReference>
<keyword evidence="3" id="KW-1185">Reference proteome</keyword>
<dbReference type="OrthoDB" id="4478405at2759"/>
<dbReference type="PANTHER" id="PTHR21310:SF37">
    <property type="entry name" value="AMINOGLYCOSIDE PHOSPHOTRANSFERASE DOMAIN-CONTAINING PROTEIN"/>
    <property type="match status" value="1"/>
</dbReference>
<reference evidence="2 3" key="1">
    <citation type="journal article" date="2018" name="IMA Fungus">
        <title>IMA Genome-F 9: Draft genome sequence of Annulohypoxylon stygium, Aspergillus mulundensis, Berkeleyomyces basicola (syn. Thielaviopsis basicola), Ceratocystis smalleyi, two Cercospora beticola strains, Coleophoma cylindrospora, Fusarium fracticaudum, Phialophora cf. hyalina, and Morchella septimelata.</title>
        <authorList>
            <person name="Wingfield B.D."/>
            <person name="Bills G.F."/>
            <person name="Dong Y."/>
            <person name="Huang W."/>
            <person name="Nel W.J."/>
            <person name="Swalarsk-Parry B.S."/>
            <person name="Vaghefi N."/>
            <person name="Wilken P.M."/>
            <person name="An Z."/>
            <person name="de Beer Z.W."/>
            <person name="De Vos L."/>
            <person name="Chen L."/>
            <person name="Duong T.A."/>
            <person name="Gao Y."/>
            <person name="Hammerbacher A."/>
            <person name="Kikkert J.R."/>
            <person name="Li Y."/>
            <person name="Li H."/>
            <person name="Li K."/>
            <person name="Li Q."/>
            <person name="Liu X."/>
            <person name="Ma X."/>
            <person name="Naidoo K."/>
            <person name="Pethybridge S.J."/>
            <person name="Sun J."/>
            <person name="Steenkamp E.T."/>
            <person name="van der Nest M.A."/>
            <person name="van Wyk S."/>
            <person name="Wingfield M.J."/>
            <person name="Xiong C."/>
            <person name="Yue Q."/>
            <person name="Zhang X."/>
        </authorList>
    </citation>
    <scope>NUCLEOTIDE SEQUENCE [LARGE SCALE GENOMIC DNA]</scope>
    <source>
        <strain evidence="2 3">DSM 5745</strain>
    </source>
</reference>
<dbReference type="GeneID" id="38121502"/>
<dbReference type="Gene3D" id="3.90.1200.10">
    <property type="match status" value="1"/>
</dbReference>
<proteinExistence type="predicted"/>
<dbReference type="InterPro" id="IPR051678">
    <property type="entry name" value="AGP_Transferase"/>
</dbReference>
<dbReference type="EMBL" id="PVWQ01000022">
    <property type="protein sequence ID" value="RDW58926.1"/>
    <property type="molecule type" value="Genomic_DNA"/>
</dbReference>
<organism evidence="2 3">
    <name type="scientific">Aspergillus mulundensis</name>
    <dbReference type="NCBI Taxonomy" id="1810919"/>
    <lineage>
        <taxon>Eukaryota</taxon>
        <taxon>Fungi</taxon>
        <taxon>Dikarya</taxon>
        <taxon>Ascomycota</taxon>
        <taxon>Pezizomycotina</taxon>
        <taxon>Eurotiomycetes</taxon>
        <taxon>Eurotiomycetidae</taxon>
        <taxon>Eurotiales</taxon>
        <taxon>Aspergillaceae</taxon>
        <taxon>Aspergillus</taxon>
        <taxon>Aspergillus subgen. Nidulantes</taxon>
    </lineage>
</organism>
<accession>A0A3D8QAR0</accession>
<evidence type="ECO:0000259" key="1">
    <source>
        <dbReference type="Pfam" id="PF01636"/>
    </source>
</evidence>
<dbReference type="PANTHER" id="PTHR21310">
    <property type="entry name" value="AMINOGLYCOSIDE PHOSPHOTRANSFERASE-RELATED-RELATED"/>
    <property type="match status" value="1"/>
</dbReference>
<dbReference type="RefSeq" id="XP_026598223.1">
    <property type="nucleotide sequence ID" value="XM_026753148.1"/>
</dbReference>